<proteinExistence type="predicted"/>
<sequence>MLIRGGESGKAFTDKCSRQNPIIAASISGTPSKFNLHFEDDASPVDPLSDYHTDEFESDEYGGDDDDGDDDDDDDDWENQNVKKEITDYEWDVCDLSKVDKVSGIKRKYDDEEEEFHETRDKQASRSGNGKGIDDIPLTGSNVSNPCVVDDEQSKLFDGNRETISSIKCNASNYEEESRETRDKQQQLVVNESGKGKEDVDERYNVHIYGYYRKSRPDGGYGIILQDKPRKPVVAYYGFSKGGSYLYYLLMGMKRSLEIANEWGLAEVKWSINSQRVNHHLSFLFNDPDMLNSLFHSQHDVCKRCLRNQMGLTIASFKQVFPVIEDIIKLQYKIKFKYTYDCSKVRNEAAYYLAECGAKKLEKMKPGGSLHKVQEVKMMDNEFPERLKSIVLGDEKLFAYV</sequence>
<dbReference type="AlphaFoldDB" id="A0A4Y7KNN3"/>
<reference evidence="2 3" key="1">
    <citation type="journal article" date="2018" name="Science">
        <title>The opium poppy genome and morphinan production.</title>
        <authorList>
            <person name="Guo L."/>
            <person name="Winzer T."/>
            <person name="Yang X."/>
            <person name="Li Y."/>
            <person name="Ning Z."/>
            <person name="He Z."/>
            <person name="Teodor R."/>
            <person name="Lu Y."/>
            <person name="Bowser T.A."/>
            <person name="Graham I.A."/>
            <person name="Ye K."/>
        </authorList>
    </citation>
    <scope>NUCLEOTIDE SEQUENCE [LARGE SCALE GENOMIC DNA]</scope>
    <source>
        <strain evidence="3">cv. HN1</strain>
        <tissue evidence="2">Leaves</tissue>
    </source>
</reference>
<evidence type="ECO:0000256" key="1">
    <source>
        <dbReference type="SAM" id="MobiDB-lite"/>
    </source>
</evidence>
<dbReference type="Proteomes" id="UP000316621">
    <property type="component" value="Chromosome 8"/>
</dbReference>
<keyword evidence="3" id="KW-1185">Reference proteome</keyword>
<feature type="region of interest" description="Disordered" evidence="1">
    <location>
        <begin position="110"/>
        <end position="139"/>
    </location>
</feature>
<name>A0A4Y7KNN3_PAPSO</name>
<evidence type="ECO:0000313" key="2">
    <source>
        <dbReference type="EMBL" id="RZC73549.1"/>
    </source>
</evidence>
<dbReference type="EMBL" id="CM010722">
    <property type="protein sequence ID" value="RZC73549.1"/>
    <property type="molecule type" value="Genomic_DNA"/>
</dbReference>
<feature type="compositionally biased region" description="Acidic residues" evidence="1">
    <location>
        <begin position="56"/>
        <end position="78"/>
    </location>
</feature>
<dbReference type="OrthoDB" id="10308038at2759"/>
<dbReference type="Gramene" id="RZC73549">
    <property type="protein sequence ID" value="RZC73549"/>
    <property type="gene ID" value="C5167_049031"/>
</dbReference>
<feature type="region of interest" description="Disordered" evidence="1">
    <location>
        <begin position="30"/>
        <end position="83"/>
    </location>
</feature>
<gene>
    <name evidence="2" type="ORF">C5167_049031</name>
</gene>
<evidence type="ECO:0000313" key="3">
    <source>
        <dbReference type="Proteomes" id="UP000316621"/>
    </source>
</evidence>
<accession>A0A4Y7KNN3</accession>
<protein>
    <submittedName>
        <fullName evidence="2">Uncharacterized protein</fullName>
    </submittedName>
</protein>
<organism evidence="2 3">
    <name type="scientific">Papaver somniferum</name>
    <name type="common">Opium poppy</name>
    <dbReference type="NCBI Taxonomy" id="3469"/>
    <lineage>
        <taxon>Eukaryota</taxon>
        <taxon>Viridiplantae</taxon>
        <taxon>Streptophyta</taxon>
        <taxon>Embryophyta</taxon>
        <taxon>Tracheophyta</taxon>
        <taxon>Spermatophyta</taxon>
        <taxon>Magnoliopsida</taxon>
        <taxon>Ranunculales</taxon>
        <taxon>Papaveraceae</taxon>
        <taxon>Papaveroideae</taxon>
        <taxon>Papaver</taxon>
    </lineage>
</organism>